<dbReference type="EMBL" id="CP029462">
    <property type="protein sequence ID" value="AXL20302.1"/>
    <property type="molecule type" value="Genomic_DNA"/>
</dbReference>
<keyword evidence="2 5" id="KW-0812">Transmembrane</keyword>
<evidence type="ECO:0000256" key="5">
    <source>
        <dbReference type="SAM" id="Phobius"/>
    </source>
</evidence>
<accession>A0A346AWQ9</accession>
<evidence type="ECO:0000256" key="3">
    <source>
        <dbReference type="ARBA" id="ARBA00022989"/>
    </source>
</evidence>
<dbReference type="AlphaFoldDB" id="A0A346AWQ9"/>
<dbReference type="OrthoDB" id="9801524at2"/>
<gene>
    <name evidence="6" type="ORF">DKB62_01240</name>
</gene>
<keyword evidence="4 5" id="KW-0472">Membrane</keyword>
<keyword evidence="7" id="KW-1185">Reference proteome</keyword>
<comment type="subcellular location">
    <subcellularLocation>
        <location evidence="1">Membrane</location>
    </subcellularLocation>
</comment>
<name>A0A346AWQ9_9FIRM</name>
<dbReference type="Proteomes" id="UP000254337">
    <property type="component" value="Chromosome"/>
</dbReference>
<proteinExistence type="predicted"/>
<evidence type="ECO:0000256" key="4">
    <source>
        <dbReference type="ARBA" id="ARBA00023136"/>
    </source>
</evidence>
<dbReference type="InterPro" id="IPR007792">
    <property type="entry name" value="T4SS_VirB3/TrbD/AvhB"/>
</dbReference>
<organism evidence="6 7">
    <name type="scientific">Megasphaera stantonii</name>
    <dbReference type="NCBI Taxonomy" id="2144175"/>
    <lineage>
        <taxon>Bacteria</taxon>
        <taxon>Bacillati</taxon>
        <taxon>Bacillota</taxon>
        <taxon>Negativicutes</taxon>
        <taxon>Veillonellales</taxon>
        <taxon>Veillonellaceae</taxon>
        <taxon>Megasphaera</taxon>
    </lineage>
</organism>
<dbReference type="RefSeq" id="WP_107195581.1">
    <property type="nucleotide sequence ID" value="NZ_CP029462.1"/>
</dbReference>
<dbReference type="KEGG" id="meg:DKB62_01240"/>
<evidence type="ECO:0000313" key="6">
    <source>
        <dbReference type="EMBL" id="AXL20302.1"/>
    </source>
</evidence>
<evidence type="ECO:0000256" key="2">
    <source>
        <dbReference type="ARBA" id="ARBA00022692"/>
    </source>
</evidence>
<protein>
    <submittedName>
        <fullName evidence="6">Conjugal transfer protein TrbD</fullName>
    </submittedName>
</protein>
<dbReference type="GO" id="GO:0016020">
    <property type="term" value="C:membrane"/>
    <property type="evidence" value="ECO:0007669"/>
    <property type="project" value="UniProtKB-SubCell"/>
</dbReference>
<dbReference type="Pfam" id="PF05101">
    <property type="entry name" value="VirB3"/>
    <property type="match status" value="1"/>
</dbReference>
<reference evidence="6 7" key="1">
    <citation type="submission" date="2018-05" db="EMBL/GenBank/DDBJ databases">
        <title>Complete genome sequence of Megasphaera sp. AJH120T, isolated from the ceca of a chicken.</title>
        <authorList>
            <person name="Maki J."/>
            <person name="Looft T."/>
        </authorList>
    </citation>
    <scope>NUCLEOTIDE SEQUENCE [LARGE SCALE GENOMIC DNA]</scope>
    <source>
        <strain evidence="6 7">AJH120</strain>
    </source>
</reference>
<evidence type="ECO:0000313" key="7">
    <source>
        <dbReference type="Proteomes" id="UP000254337"/>
    </source>
</evidence>
<sequence length="88" mass="10103">MATEEIPEGYEAPLHRSLTKPLYWGGVPRNILLLEVLIGVLGGIILKTFIVPVLAVGVHFIFRYLGTQDPYFLDVFWRGKDYESYYEP</sequence>
<evidence type="ECO:0000256" key="1">
    <source>
        <dbReference type="ARBA" id="ARBA00004370"/>
    </source>
</evidence>
<keyword evidence="3 5" id="KW-1133">Transmembrane helix</keyword>
<feature type="transmembrane region" description="Helical" evidence="5">
    <location>
        <begin position="31"/>
        <end position="62"/>
    </location>
</feature>